<dbReference type="KEGG" id="kyr:CVV65_10395"/>
<sequence>MIAVMEFYTKIPKKQCTVCGKEFEEQCESYATECEHCINEVQAQE</sequence>
<dbReference type="Pfam" id="PF14149">
    <property type="entry name" value="YhfH"/>
    <property type="match status" value="1"/>
</dbReference>
<dbReference type="Proteomes" id="UP000502196">
    <property type="component" value="Chromosome"/>
</dbReference>
<reference evidence="1" key="2">
    <citation type="journal article" date="2018" name="Genome Announc.">
        <title>Complete Genome Sequence of Kyrpidia sp. Strain EA-1, a Thermophilic Knallgas Bacterium, Isolated from the Azores.</title>
        <authorList>
            <person name="Reiner J.E."/>
            <person name="Lapp C.J."/>
            <person name="Bunk B."/>
            <person name="Sproer C."/>
            <person name="Overmann J."/>
            <person name="Gescher J."/>
        </authorList>
    </citation>
    <scope>NUCLEOTIDE SEQUENCE</scope>
    <source>
        <strain evidence="1">EA-1</strain>
    </source>
</reference>
<evidence type="ECO:0000313" key="1">
    <source>
        <dbReference type="EMBL" id="ATY85282.1"/>
    </source>
</evidence>
<accession>A0A2K8NA19</accession>
<gene>
    <name evidence="2" type="ORF">COOX1_2221</name>
    <name evidence="1" type="ORF">CVV65_10395</name>
</gene>
<dbReference type="OrthoDB" id="1122256at2"/>
<name>A0A2K8NA19_9BACL</name>
<dbReference type="AlphaFoldDB" id="A0A2K8NA19"/>
<reference evidence="3" key="1">
    <citation type="submission" date="2017-11" db="EMBL/GenBank/DDBJ databases">
        <title>Complete Genome Sequence of Kyrpidia sp. Strain EA-1, a thermophilic, hydrogen-oxidizing Bacterium, isolated from the Azores.</title>
        <authorList>
            <person name="Reiner J.E."/>
            <person name="Lapp C.J."/>
            <person name="Bunk B."/>
            <person name="Gescher J."/>
        </authorList>
    </citation>
    <scope>NUCLEOTIDE SEQUENCE [LARGE SCALE GENOMIC DNA]</scope>
    <source>
        <strain evidence="3">EA-1</strain>
    </source>
</reference>
<organism evidence="1 3">
    <name type="scientific">Kyrpidia spormannii</name>
    <dbReference type="NCBI Taxonomy" id="2055160"/>
    <lineage>
        <taxon>Bacteria</taxon>
        <taxon>Bacillati</taxon>
        <taxon>Bacillota</taxon>
        <taxon>Bacilli</taxon>
        <taxon>Bacillales</taxon>
        <taxon>Alicyclobacillaceae</taxon>
        <taxon>Kyrpidia</taxon>
    </lineage>
</organism>
<evidence type="ECO:0000313" key="4">
    <source>
        <dbReference type="Proteomes" id="UP000502196"/>
    </source>
</evidence>
<dbReference type="InterPro" id="IPR025432">
    <property type="entry name" value="YhfH-like"/>
</dbReference>
<evidence type="ECO:0000313" key="2">
    <source>
        <dbReference type="EMBL" id="CAB3394052.1"/>
    </source>
</evidence>
<protein>
    <submittedName>
        <fullName evidence="1">YhfH family protein</fullName>
    </submittedName>
</protein>
<reference evidence="2 4" key="3">
    <citation type="submission" date="2020-04" db="EMBL/GenBank/DDBJ databases">
        <authorList>
            <person name="Hogendoorn C."/>
        </authorList>
    </citation>
    <scope>NUCLEOTIDE SEQUENCE [LARGE SCALE GENOMIC DNA]</scope>
    <source>
        <strain evidence="2">COOX1</strain>
    </source>
</reference>
<keyword evidence="3" id="KW-1185">Reference proteome</keyword>
<dbReference type="Proteomes" id="UP000231932">
    <property type="component" value="Chromosome"/>
</dbReference>
<dbReference type="EMBL" id="LR792683">
    <property type="protein sequence ID" value="CAB3394052.1"/>
    <property type="molecule type" value="Genomic_DNA"/>
</dbReference>
<dbReference type="EMBL" id="CP024955">
    <property type="protein sequence ID" value="ATY85282.1"/>
    <property type="molecule type" value="Genomic_DNA"/>
</dbReference>
<dbReference type="RefSeq" id="WP_100668069.1">
    <property type="nucleotide sequence ID" value="NZ_CP024955.1"/>
</dbReference>
<evidence type="ECO:0000313" key="3">
    <source>
        <dbReference type="Proteomes" id="UP000231932"/>
    </source>
</evidence>
<proteinExistence type="predicted"/>